<dbReference type="EMBL" id="VBPB01000022">
    <property type="protein sequence ID" value="TMQ74011.1"/>
    <property type="molecule type" value="Genomic_DNA"/>
</dbReference>
<dbReference type="InterPro" id="IPR011250">
    <property type="entry name" value="OMP/PagP_B-barrel"/>
</dbReference>
<protein>
    <recommendedName>
        <fullName evidence="3">Porin family protein</fullName>
    </recommendedName>
</protein>
<proteinExistence type="predicted"/>
<organism evidence="1 2">
    <name type="scientific">Eiseniibacteriota bacterium</name>
    <dbReference type="NCBI Taxonomy" id="2212470"/>
    <lineage>
        <taxon>Bacteria</taxon>
        <taxon>Candidatus Eiseniibacteriota</taxon>
    </lineage>
</organism>
<dbReference type="Gene3D" id="2.40.160.20">
    <property type="match status" value="1"/>
</dbReference>
<comment type="caution">
    <text evidence="1">The sequence shown here is derived from an EMBL/GenBank/DDBJ whole genome shotgun (WGS) entry which is preliminary data.</text>
</comment>
<accession>A0A538UDN5</accession>
<dbReference type="AlphaFoldDB" id="A0A538UDN5"/>
<evidence type="ECO:0008006" key="3">
    <source>
        <dbReference type="Google" id="ProtNLM"/>
    </source>
</evidence>
<evidence type="ECO:0000313" key="1">
    <source>
        <dbReference type="EMBL" id="TMQ74011.1"/>
    </source>
</evidence>
<evidence type="ECO:0000313" key="2">
    <source>
        <dbReference type="Proteomes" id="UP000319771"/>
    </source>
</evidence>
<gene>
    <name evidence="1" type="ORF">E6K81_01775</name>
</gene>
<dbReference type="Proteomes" id="UP000319771">
    <property type="component" value="Unassembled WGS sequence"/>
</dbReference>
<name>A0A538UDN5_UNCEI</name>
<sequence length="118" mass="12797">MYPPGSPVGQGFAGRTNVRVILSGADFYQMFGTRTRTTKMVGIGAGLAQTSSHTSDGQTYYRQEGSDGAYVAVNAGIERFVIHSWAIDLSTRYHAIFLPGDRSHQVQVALGVIFYAGY</sequence>
<dbReference type="SUPFAM" id="SSF56925">
    <property type="entry name" value="OMPA-like"/>
    <property type="match status" value="1"/>
</dbReference>
<reference evidence="1 2" key="1">
    <citation type="journal article" date="2019" name="Nat. Microbiol.">
        <title>Mediterranean grassland soil C-N compound turnover is dependent on rainfall and depth, and is mediated by genomically divergent microorganisms.</title>
        <authorList>
            <person name="Diamond S."/>
            <person name="Andeer P.F."/>
            <person name="Li Z."/>
            <person name="Crits-Christoph A."/>
            <person name="Burstein D."/>
            <person name="Anantharaman K."/>
            <person name="Lane K.R."/>
            <person name="Thomas B.C."/>
            <person name="Pan C."/>
            <person name="Northen T.R."/>
            <person name="Banfield J.F."/>
        </authorList>
    </citation>
    <scope>NUCLEOTIDE SEQUENCE [LARGE SCALE GENOMIC DNA]</scope>
    <source>
        <strain evidence="1">WS_11</strain>
    </source>
</reference>